<keyword evidence="2" id="KW-1185">Reference proteome</keyword>
<protein>
    <submittedName>
        <fullName evidence="1">Uncharacterized protein</fullName>
    </submittedName>
</protein>
<proteinExistence type="predicted"/>
<evidence type="ECO:0000313" key="2">
    <source>
        <dbReference type="Proteomes" id="UP001224890"/>
    </source>
</evidence>
<sequence>MSLAPLRLAVALPFNSSAVLSGTPRIPTDIHYQLRNFETLPVVQSDRQFWHPRSVLRTPRDLVEAKRCDVMACTVQASGVLGLYGTK</sequence>
<reference evidence="1" key="1">
    <citation type="submission" date="2021-06" db="EMBL/GenBank/DDBJ databases">
        <title>Comparative genomics, transcriptomics and evolutionary studies reveal genomic signatures of adaptation to plant cell wall in hemibiotrophic fungi.</title>
        <authorList>
            <consortium name="DOE Joint Genome Institute"/>
            <person name="Baroncelli R."/>
            <person name="Diaz J.F."/>
            <person name="Benocci T."/>
            <person name="Peng M."/>
            <person name="Battaglia E."/>
            <person name="Haridas S."/>
            <person name="Andreopoulos W."/>
            <person name="Labutti K."/>
            <person name="Pangilinan J."/>
            <person name="Floch G.L."/>
            <person name="Makela M.R."/>
            <person name="Henrissat B."/>
            <person name="Grigoriev I.V."/>
            <person name="Crouch J.A."/>
            <person name="De Vries R.P."/>
            <person name="Sukno S.A."/>
            <person name="Thon M.R."/>
        </authorList>
    </citation>
    <scope>NUCLEOTIDE SEQUENCE</scope>
    <source>
        <strain evidence="1">CBS 193.32</strain>
    </source>
</reference>
<evidence type="ECO:0000313" key="1">
    <source>
        <dbReference type="EMBL" id="KAK1657847.1"/>
    </source>
</evidence>
<accession>A0AAJ0AA61</accession>
<dbReference type="AlphaFoldDB" id="A0AAJ0AA61"/>
<name>A0AAJ0AA61_9PEZI</name>
<gene>
    <name evidence="1" type="ORF">BDP55DRAFT_684254</name>
</gene>
<dbReference type="EMBL" id="JAHMHR010000083">
    <property type="protein sequence ID" value="KAK1657847.1"/>
    <property type="molecule type" value="Genomic_DNA"/>
</dbReference>
<comment type="caution">
    <text evidence="1">The sequence shown here is derived from an EMBL/GenBank/DDBJ whole genome shotgun (WGS) entry which is preliminary data.</text>
</comment>
<dbReference type="RefSeq" id="XP_060422611.1">
    <property type="nucleotide sequence ID" value="XM_060576394.1"/>
</dbReference>
<dbReference type="Proteomes" id="UP001224890">
    <property type="component" value="Unassembled WGS sequence"/>
</dbReference>
<dbReference type="GeneID" id="85460920"/>
<organism evidence="1 2">
    <name type="scientific">Colletotrichum godetiae</name>
    <dbReference type="NCBI Taxonomy" id="1209918"/>
    <lineage>
        <taxon>Eukaryota</taxon>
        <taxon>Fungi</taxon>
        <taxon>Dikarya</taxon>
        <taxon>Ascomycota</taxon>
        <taxon>Pezizomycotina</taxon>
        <taxon>Sordariomycetes</taxon>
        <taxon>Hypocreomycetidae</taxon>
        <taxon>Glomerellales</taxon>
        <taxon>Glomerellaceae</taxon>
        <taxon>Colletotrichum</taxon>
        <taxon>Colletotrichum acutatum species complex</taxon>
    </lineage>
</organism>